<keyword evidence="5 8" id="KW-0067">ATP-binding</keyword>
<dbReference type="GO" id="GO:0005829">
    <property type="term" value="C:cytosol"/>
    <property type="evidence" value="ECO:0007669"/>
    <property type="project" value="TreeGrafter"/>
</dbReference>
<comment type="similarity">
    <text evidence="1 8">Belongs to the cytidylate kinase family. Type 1 subfamily.</text>
</comment>
<dbReference type="PANTHER" id="PTHR21299:SF2">
    <property type="entry name" value="CYTIDYLATE KINASE"/>
    <property type="match status" value="1"/>
</dbReference>
<keyword evidence="8" id="KW-0963">Cytoplasm</keyword>
<evidence type="ECO:0000256" key="6">
    <source>
        <dbReference type="ARBA" id="ARBA00047615"/>
    </source>
</evidence>
<evidence type="ECO:0000256" key="8">
    <source>
        <dbReference type="HAMAP-Rule" id="MF_00238"/>
    </source>
</evidence>
<evidence type="ECO:0000313" key="11">
    <source>
        <dbReference type="Proteomes" id="UP000294752"/>
    </source>
</evidence>
<dbReference type="HAMAP" id="MF_00238">
    <property type="entry name" value="Cytidyl_kinase_type1"/>
    <property type="match status" value="1"/>
</dbReference>
<gene>
    <name evidence="8" type="primary">cmk</name>
    <name evidence="10" type="ORF">B0I21_10464</name>
</gene>
<comment type="catalytic activity">
    <reaction evidence="7 8">
        <text>CMP + ATP = CDP + ADP</text>
        <dbReference type="Rhea" id="RHEA:11600"/>
        <dbReference type="ChEBI" id="CHEBI:30616"/>
        <dbReference type="ChEBI" id="CHEBI:58069"/>
        <dbReference type="ChEBI" id="CHEBI:60377"/>
        <dbReference type="ChEBI" id="CHEBI:456216"/>
        <dbReference type="EC" id="2.7.4.25"/>
    </reaction>
</comment>
<evidence type="ECO:0000256" key="7">
    <source>
        <dbReference type="ARBA" id="ARBA00048478"/>
    </source>
</evidence>
<sequence length="234" mass="26299">MEQNFIIAIDGYSSCGKSTIAKSLASKLNFLFVDSGALYRAVTLFFIENELETADEAKVNEALDSIMLAQLADGLETRTFLNERDVSSVIRQMHVSSRVSKISALREVRHFIVNKLQEIGRSQSIIMDGRDIGTVVFPHAHLKIFMNARPDVRAKRRYAELMAKGENISLSEIMDNLLLRDQHDTTREESPLVQAHDAYYVDTSDLTEDEVLGLIAARYREIVDNSKSTASRAV</sequence>
<dbReference type="SUPFAM" id="SSF52540">
    <property type="entry name" value="P-loop containing nucleoside triphosphate hydrolases"/>
    <property type="match status" value="1"/>
</dbReference>
<feature type="binding site" evidence="8">
    <location>
        <begin position="11"/>
        <end position="19"/>
    </location>
    <ligand>
        <name>ATP</name>
        <dbReference type="ChEBI" id="CHEBI:30616"/>
    </ligand>
</feature>
<dbReference type="InterPro" id="IPR003136">
    <property type="entry name" value="Cytidylate_kin"/>
</dbReference>
<evidence type="ECO:0000313" key="10">
    <source>
        <dbReference type="EMBL" id="TDS13738.1"/>
    </source>
</evidence>
<protein>
    <recommendedName>
        <fullName evidence="8">Cytidylate kinase</fullName>
        <shortName evidence="8">CK</shortName>
        <ecNumber evidence="8">2.7.4.25</ecNumber>
    </recommendedName>
    <alternativeName>
        <fullName evidence="8">Cytidine monophosphate kinase</fullName>
        <shortName evidence="8">CMP kinase</shortName>
    </alternativeName>
</protein>
<organism evidence="10 11">
    <name type="scientific">Sphingobacterium paludis</name>
    <dbReference type="NCBI Taxonomy" id="1476465"/>
    <lineage>
        <taxon>Bacteria</taxon>
        <taxon>Pseudomonadati</taxon>
        <taxon>Bacteroidota</taxon>
        <taxon>Sphingobacteriia</taxon>
        <taxon>Sphingobacteriales</taxon>
        <taxon>Sphingobacteriaceae</taxon>
        <taxon>Sphingobacterium</taxon>
    </lineage>
</organism>
<keyword evidence="11" id="KW-1185">Reference proteome</keyword>
<dbReference type="Gene3D" id="3.40.50.300">
    <property type="entry name" value="P-loop containing nucleotide triphosphate hydrolases"/>
    <property type="match status" value="1"/>
</dbReference>
<evidence type="ECO:0000256" key="1">
    <source>
        <dbReference type="ARBA" id="ARBA00009427"/>
    </source>
</evidence>
<evidence type="ECO:0000256" key="5">
    <source>
        <dbReference type="ARBA" id="ARBA00022840"/>
    </source>
</evidence>
<reference evidence="10 11" key="1">
    <citation type="submission" date="2019-03" db="EMBL/GenBank/DDBJ databases">
        <title>Genomic Encyclopedia of Type Strains, Phase III (KMG-III): the genomes of soil and plant-associated and newly described type strains.</title>
        <authorList>
            <person name="Whitman W."/>
        </authorList>
    </citation>
    <scope>NUCLEOTIDE SEQUENCE [LARGE SCALE GENOMIC DNA]</scope>
    <source>
        <strain evidence="10 11">CGMCC 1.12801</strain>
    </source>
</reference>
<dbReference type="InterPro" id="IPR027417">
    <property type="entry name" value="P-loop_NTPase"/>
</dbReference>
<dbReference type="Pfam" id="PF02224">
    <property type="entry name" value="Cytidylate_kin"/>
    <property type="match status" value="1"/>
</dbReference>
<keyword evidence="4 8" id="KW-0418">Kinase</keyword>
<evidence type="ECO:0000256" key="2">
    <source>
        <dbReference type="ARBA" id="ARBA00022679"/>
    </source>
</evidence>
<feature type="domain" description="Cytidylate kinase" evidence="9">
    <location>
        <begin position="7"/>
        <end position="218"/>
    </location>
</feature>
<dbReference type="NCBIfam" id="TIGR00017">
    <property type="entry name" value="cmk"/>
    <property type="match status" value="1"/>
</dbReference>
<evidence type="ECO:0000256" key="4">
    <source>
        <dbReference type="ARBA" id="ARBA00022777"/>
    </source>
</evidence>
<dbReference type="Proteomes" id="UP000294752">
    <property type="component" value="Unassembled WGS sequence"/>
</dbReference>
<evidence type="ECO:0000259" key="9">
    <source>
        <dbReference type="Pfam" id="PF02224"/>
    </source>
</evidence>
<dbReference type="GO" id="GO:0036431">
    <property type="term" value="F:dCMP kinase activity"/>
    <property type="evidence" value="ECO:0007669"/>
    <property type="project" value="InterPro"/>
</dbReference>
<dbReference type="OrthoDB" id="9807434at2"/>
<comment type="subcellular location">
    <subcellularLocation>
        <location evidence="8">Cytoplasm</location>
    </subcellularLocation>
</comment>
<dbReference type="CDD" id="cd02020">
    <property type="entry name" value="CMPK"/>
    <property type="match status" value="1"/>
</dbReference>
<dbReference type="InterPro" id="IPR011994">
    <property type="entry name" value="Cytidylate_kinase_dom"/>
</dbReference>
<dbReference type="EMBL" id="SNZV01000004">
    <property type="protein sequence ID" value="TDS13738.1"/>
    <property type="molecule type" value="Genomic_DNA"/>
</dbReference>
<dbReference type="PANTHER" id="PTHR21299">
    <property type="entry name" value="CYTIDYLATE KINASE/PANTOATE-BETA-ALANINE LIGASE"/>
    <property type="match status" value="1"/>
</dbReference>
<dbReference type="GO" id="GO:0036430">
    <property type="term" value="F:CMP kinase activity"/>
    <property type="evidence" value="ECO:0007669"/>
    <property type="project" value="RHEA"/>
</dbReference>
<proteinExistence type="inferred from homology"/>
<evidence type="ECO:0000256" key="3">
    <source>
        <dbReference type="ARBA" id="ARBA00022741"/>
    </source>
</evidence>
<dbReference type="RefSeq" id="WP_133640069.1">
    <property type="nucleotide sequence ID" value="NZ_SNZV01000004.1"/>
</dbReference>
<accession>A0A4V6PZZ0</accession>
<keyword evidence="2 8" id="KW-0808">Transferase</keyword>
<dbReference type="GO" id="GO:0015949">
    <property type="term" value="P:nucleobase-containing small molecule interconversion"/>
    <property type="evidence" value="ECO:0007669"/>
    <property type="project" value="TreeGrafter"/>
</dbReference>
<dbReference type="AlphaFoldDB" id="A0A4V6PZZ0"/>
<name>A0A4V6PZZ0_9SPHI</name>
<keyword evidence="3 8" id="KW-0547">Nucleotide-binding</keyword>
<comment type="caution">
    <text evidence="10">The sequence shown here is derived from an EMBL/GenBank/DDBJ whole genome shotgun (WGS) entry which is preliminary data.</text>
</comment>
<comment type="catalytic activity">
    <reaction evidence="6 8">
        <text>dCMP + ATP = dCDP + ADP</text>
        <dbReference type="Rhea" id="RHEA:25094"/>
        <dbReference type="ChEBI" id="CHEBI:30616"/>
        <dbReference type="ChEBI" id="CHEBI:57566"/>
        <dbReference type="ChEBI" id="CHEBI:58593"/>
        <dbReference type="ChEBI" id="CHEBI:456216"/>
        <dbReference type="EC" id="2.7.4.25"/>
    </reaction>
</comment>
<dbReference type="GO" id="GO:0006220">
    <property type="term" value="P:pyrimidine nucleotide metabolic process"/>
    <property type="evidence" value="ECO:0007669"/>
    <property type="project" value="UniProtKB-UniRule"/>
</dbReference>
<dbReference type="GO" id="GO:0005524">
    <property type="term" value="F:ATP binding"/>
    <property type="evidence" value="ECO:0007669"/>
    <property type="project" value="UniProtKB-UniRule"/>
</dbReference>
<dbReference type="EC" id="2.7.4.25" evidence="8"/>